<name>A0A8X6PZ58_NEPPI</name>
<sequence length="82" mass="9279">MSTLWKENACIRQREVCSHDSALFAVEISNKEENHAPTTVPCLWNKTCKRPDAEELEVLTDVEKTSCARKLSIRKTATNSTL</sequence>
<accession>A0A8X6PZ58</accession>
<proteinExistence type="predicted"/>
<dbReference type="AlphaFoldDB" id="A0A8X6PZ58"/>
<gene>
    <name evidence="1" type="ORF">NPIL_365511</name>
</gene>
<evidence type="ECO:0000313" key="2">
    <source>
        <dbReference type="Proteomes" id="UP000887013"/>
    </source>
</evidence>
<keyword evidence="2" id="KW-1185">Reference proteome</keyword>
<protein>
    <submittedName>
        <fullName evidence="1">Uncharacterized protein</fullName>
    </submittedName>
</protein>
<dbReference type="EMBL" id="BMAW01122090">
    <property type="protein sequence ID" value="GFT97409.1"/>
    <property type="molecule type" value="Genomic_DNA"/>
</dbReference>
<comment type="caution">
    <text evidence="1">The sequence shown here is derived from an EMBL/GenBank/DDBJ whole genome shotgun (WGS) entry which is preliminary data.</text>
</comment>
<evidence type="ECO:0000313" key="1">
    <source>
        <dbReference type="EMBL" id="GFT97409.1"/>
    </source>
</evidence>
<reference evidence="1" key="1">
    <citation type="submission" date="2020-08" db="EMBL/GenBank/DDBJ databases">
        <title>Multicomponent nature underlies the extraordinary mechanical properties of spider dragline silk.</title>
        <authorList>
            <person name="Kono N."/>
            <person name="Nakamura H."/>
            <person name="Mori M."/>
            <person name="Yoshida Y."/>
            <person name="Ohtoshi R."/>
            <person name="Malay A.D."/>
            <person name="Moran D.A.P."/>
            <person name="Tomita M."/>
            <person name="Numata K."/>
            <person name="Arakawa K."/>
        </authorList>
    </citation>
    <scope>NUCLEOTIDE SEQUENCE</scope>
</reference>
<dbReference type="Proteomes" id="UP000887013">
    <property type="component" value="Unassembled WGS sequence"/>
</dbReference>
<organism evidence="1 2">
    <name type="scientific">Nephila pilipes</name>
    <name type="common">Giant wood spider</name>
    <name type="synonym">Nephila maculata</name>
    <dbReference type="NCBI Taxonomy" id="299642"/>
    <lineage>
        <taxon>Eukaryota</taxon>
        <taxon>Metazoa</taxon>
        <taxon>Ecdysozoa</taxon>
        <taxon>Arthropoda</taxon>
        <taxon>Chelicerata</taxon>
        <taxon>Arachnida</taxon>
        <taxon>Araneae</taxon>
        <taxon>Araneomorphae</taxon>
        <taxon>Entelegynae</taxon>
        <taxon>Araneoidea</taxon>
        <taxon>Nephilidae</taxon>
        <taxon>Nephila</taxon>
    </lineage>
</organism>